<accession>A0A517TBI9</accession>
<keyword evidence="5" id="KW-0460">Magnesium</keyword>
<dbReference type="GO" id="GO:0005975">
    <property type="term" value="P:carbohydrate metabolic process"/>
    <property type="evidence" value="ECO:0007669"/>
    <property type="project" value="InterPro"/>
</dbReference>
<evidence type="ECO:0000256" key="4">
    <source>
        <dbReference type="ARBA" id="ARBA00022723"/>
    </source>
</evidence>
<reference evidence="9 10" key="1">
    <citation type="submission" date="2019-02" db="EMBL/GenBank/DDBJ databases">
        <title>Deep-cultivation of Planctomycetes and their phenomic and genomic characterization uncovers novel biology.</title>
        <authorList>
            <person name="Wiegand S."/>
            <person name="Jogler M."/>
            <person name="Boedeker C."/>
            <person name="Pinto D."/>
            <person name="Vollmers J."/>
            <person name="Rivas-Marin E."/>
            <person name="Kohn T."/>
            <person name="Peeters S.H."/>
            <person name="Heuer A."/>
            <person name="Rast P."/>
            <person name="Oberbeckmann S."/>
            <person name="Bunk B."/>
            <person name="Jeske O."/>
            <person name="Meyerdierks A."/>
            <person name="Storesund J.E."/>
            <person name="Kallscheuer N."/>
            <person name="Luecker S."/>
            <person name="Lage O.M."/>
            <person name="Pohl T."/>
            <person name="Merkel B.J."/>
            <person name="Hornburger P."/>
            <person name="Mueller R.-W."/>
            <person name="Bruemmer F."/>
            <person name="Labrenz M."/>
            <person name="Spormann A.M."/>
            <person name="Op den Camp H."/>
            <person name="Overmann J."/>
            <person name="Amann R."/>
            <person name="Jetten M.S.M."/>
            <person name="Mascher T."/>
            <person name="Medema M.H."/>
            <person name="Devos D.P."/>
            <person name="Kaster A.-K."/>
            <person name="Ovreas L."/>
            <person name="Rohde M."/>
            <person name="Galperin M.Y."/>
            <person name="Jogler C."/>
        </authorList>
    </citation>
    <scope>NUCLEOTIDE SEQUENCE [LARGE SCALE GENOMIC DNA]</scope>
    <source>
        <strain evidence="9 10">V22</strain>
    </source>
</reference>
<evidence type="ECO:0000256" key="2">
    <source>
        <dbReference type="ARBA" id="ARBA00010231"/>
    </source>
</evidence>
<keyword evidence="4" id="KW-0479">Metal-binding</keyword>
<dbReference type="OrthoDB" id="208365at2"/>
<dbReference type="Gene3D" id="3.40.120.10">
    <property type="entry name" value="Alpha-D-Glucose-1,6-Bisphosphate, subunit A, domain 3"/>
    <property type="match status" value="2"/>
</dbReference>
<name>A0A517TBI9_9PLAN</name>
<evidence type="ECO:0000259" key="8">
    <source>
        <dbReference type="Pfam" id="PF02878"/>
    </source>
</evidence>
<dbReference type="PANTHER" id="PTHR43771:SF1">
    <property type="entry name" value="PHOSPHOMANNOMUTASE"/>
    <property type="match status" value="1"/>
</dbReference>
<dbReference type="RefSeq" id="WP_145264154.1">
    <property type="nucleotide sequence ID" value="NZ_CP036316.1"/>
</dbReference>
<gene>
    <name evidence="9" type="primary">algC</name>
    <name evidence="9" type="ORF">V22_29930</name>
</gene>
<dbReference type="Proteomes" id="UP000319976">
    <property type="component" value="Chromosome"/>
</dbReference>
<organism evidence="9 10">
    <name type="scientific">Calycomorphotria hydatis</name>
    <dbReference type="NCBI Taxonomy" id="2528027"/>
    <lineage>
        <taxon>Bacteria</taxon>
        <taxon>Pseudomonadati</taxon>
        <taxon>Planctomycetota</taxon>
        <taxon>Planctomycetia</taxon>
        <taxon>Planctomycetales</taxon>
        <taxon>Planctomycetaceae</taxon>
        <taxon>Calycomorphotria</taxon>
    </lineage>
</organism>
<proteinExistence type="inferred from homology"/>
<evidence type="ECO:0000256" key="5">
    <source>
        <dbReference type="ARBA" id="ARBA00022842"/>
    </source>
</evidence>
<dbReference type="GO" id="GO:0004614">
    <property type="term" value="F:phosphoglucomutase activity"/>
    <property type="evidence" value="ECO:0007669"/>
    <property type="project" value="UniProtKB-EC"/>
</dbReference>
<keyword evidence="6 9" id="KW-0413">Isomerase</keyword>
<dbReference type="AlphaFoldDB" id="A0A517TBI9"/>
<dbReference type="EMBL" id="CP036316">
    <property type="protein sequence ID" value="QDT65733.1"/>
    <property type="molecule type" value="Genomic_DNA"/>
</dbReference>
<dbReference type="KEGG" id="chya:V22_29930"/>
<comment type="cofactor">
    <cofactor evidence="1">
        <name>Mg(2+)</name>
        <dbReference type="ChEBI" id="CHEBI:18420"/>
    </cofactor>
</comment>
<dbReference type="GO" id="GO:0046872">
    <property type="term" value="F:metal ion binding"/>
    <property type="evidence" value="ECO:0007669"/>
    <property type="project" value="UniProtKB-KW"/>
</dbReference>
<evidence type="ECO:0000256" key="3">
    <source>
        <dbReference type="ARBA" id="ARBA00022553"/>
    </source>
</evidence>
<dbReference type="EC" id="5.4.2.2" evidence="9"/>
<dbReference type="PANTHER" id="PTHR43771">
    <property type="entry name" value="PHOSPHOMANNOMUTASE"/>
    <property type="match status" value="1"/>
</dbReference>
<evidence type="ECO:0000256" key="6">
    <source>
        <dbReference type="ARBA" id="ARBA00023235"/>
    </source>
</evidence>
<feature type="compositionally biased region" description="Polar residues" evidence="7">
    <location>
        <begin position="1"/>
        <end position="17"/>
    </location>
</feature>
<protein>
    <submittedName>
        <fullName evidence="9">Phosphomannomutase/phosphoglucomutase</fullName>
        <ecNumber evidence="9">5.4.2.2</ecNumber>
    </submittedName>
</protein>
<keyword evidence="3" id="KW-0597">Phosphoprotein</keyword>
<keyword evidence="10" id="KW-1185">Reference proteome</keyword>
<evidence type="ECO:0000313" key="10">
    <source>
        <dbReference type="Proteomes" id="UP000319976"/>
    </source>
</evidence>
<feature type="region of interest" description="Disordered" evidence="7">
    <location>
        <begin position="1"/>
        <end position="25"/>
    </location>
</feature>
<dbReference type="Pfam" id="PF02878">
    <property type="entry name" value="PGM_PMM_I"/>
    <property type="match status" value="1"/>
</dbReference>
<feature type="domain" description="Alpha-D-phosphohexomutase alpha/beta/alpha" evidence="8">
    <location>
        <begin position="104"/>
        <end position="232"/>
    </location>
</feature>
<dbReference type="SUPFAM" id="SSF53738">
    <property type="entry name" value="Phosphoglucomutase, first 3 domains"/>
    <property type="match status" value="2"/>
</dbReference>
<evidence type="ECO:0000256" key="7">
    <source>
        <dbReference type="SAM" id="MobiDB-lite"/>
    </source>
</evidence>
<comment type="similarity">
    <text evidence="2">Belongs to the phosphohexose mutase family.</text>
</comment>
<sequence>MELALTPSSDTQYNSKTESPHYADPDSYRDRLAVLIRRKIPTSTMSATELNIATFLCPGERVPVTAAVHRARWEAGFAGCRQCPFAPDSAESQHDLSPPVSNPFVTEGVRGLWREELSHDLLHQIGAAFAQFLWTSRLQSHSGTQLRGLELPTVVVGHGDHPLEQHTTMQLQEAIRRHGCHTIDVGNCSEPALQFAVSHLQASGGISISSNPAAPRMQEWRFFGEAGLPLSAGTNLDELQRLSEQHAARPTRQGGQSRRFDIAVPYEASLWRQFHGVGPIRLSVDCNNLMTMKLIERMVSALPLRIAEQSEDAGAHFHIHIDHTGTEFQCRDETGEAVDRATLTALLVSDVLREHPGSAVVLEWSLAEQLRGMIESLGGDVIGSNGTRAAMVLSMRDHSAIFGADTQNRYWHRDPIPTANAINPLAAVCRILSRERVPFSKLLHRTRLHAAA</sequence>
<dbReference type="InterPro" id="IPR016055">
    <property type="entry name" value="A-D-PHexomutase_a/b/a-I/II/III"/>
</dbReference>
<evidence type="ECO:0000256" key="1">
    <source>
        <dbReference type="ARBA" id="ARBA00001946"/>
    </source>
</evidence>
<evidence type="ECO:0000313" key="9">
    <source>
        <dbReference type="EMBL" id="QDT65733.1"/>
    </source>
</evidence>
<dbReference type="InterPro" id="IPR005844">
    <property type="entry name" value="A-D-PHexomutase_a/b/a-I"/>
</dbReference>